<sequence>MRWDRPKSGTIILDVVNDRIMQVEVLYRDEVRRAIQAAIP</sequence>
<evidence type="ECO:0000313" key="1">
    <source>
        <dbReference type="EMBL" id="XCB23601.1"/>
    </source>
</evidence>
<dbReference type="KEGG" id="tgi:RBB81_06675"/>
<proteinExistence type="predicted"/>
<gene>
    <name evidence="1" type="ORF">RBB81_06675</name>
</gene>
<dbReference type="EMBL" id="CP132938">
    <property type="protein sequence ID" value="XCB23601.1"/>
    <property type="molecule type" value="Genomic_DNA"/>
</dbReference>
<reference evidence="1" key="1">
    <citation type="submission" date="2023-08" db="EMBL/GenBank/DDBJ databases">
        <authorList>
            <person name="Messyasz A."/>
            <person name="Mannisto M.K."/>
            <person name="Kerkhof L.J."/>
            <person name="Haggblom M."/>
        </authorList>
    </citation>
    <scope>NUCLEOTIDE SEQUENCE</scope>
    <source>
        <strain evidence="1">M8UP39</strain>
    </source>
</reference>
<reference evidence="1" key="2">
    <citation type="journal article" date="2024" name="Environ. Microbiol.">
        <title>Genome analysis and description of Tunturibacter gen. nov. expands the diversity of Terriglobia in tundra soils.</title>
        <authorList>
            <person name="Messyasz A."/>
            <person name="Mannisto M.K."/>
            <person name="Kerkhof L.J."/>
            <person name="Haggblom M.M."/>
        </authorList>
    </citation>
    <scope>NUCLEOTIDE SEQUENCE</scope>
    <source>
        <strain evidence="1">M8UP39</strain>
    </source>
</reference>
<organism evidence="1">
    <name type="scientific">Tunturiibacter gelidiferens</name>
    <dbReference type="NCBI Taxonomy" id="3069689"/>
    <lineage>
        <taxon>Bacteria</taxon>
        <taxon>Pseudomonadati</taxon>
        <taxon>Acidobacteriota</taxon>
        <taxon>Terriglobia</taxon>
        <taxon>Terriglobales</taxon>
        <taxon>Acidobacteriaceae</taxon>
        <taxon>Tunturiibacter</taxon>
    </lineage>
</organism>
<dbReference type="RefSeq" id="WP_353073149.1">
    <property type="nucleotide sequence ID" value="NZ_CP132938.1"/>
</dbReference>
<dbReference type="AlphaFoldDB" id="A0AAU7Z4G5"/>
<protein>
    <submittedName>
        <fullName evidence="1">Uncharacterized protein</fullName>
    </submittedName>
</protein>
<name>A0AAU7Z4G5_9BACT</name>
<accession>A0AAU7Z4G5</accession>